<dbReference type="AlphaFoldDB" id="A0A1G8FLS8"/>
<dbReference type="EMBL" id="FNDW01000002">
    <property type="protein sequence ID" value="SDH83123.1"/>
    <property type="molecule type" value="Genomic_DNA"/>
</dbReference>
<gene>
    <name evidence="1" type="ORF">SAMN05421846_102195</name>
</gene>
<reference evidence="2" key="1">
    <citation type="submission" date="2016-10" db="EMBL/GenBank/DDBJ databases">
        <authorList>
            <person name="Varghese N."/>
            <person name="Submissions S."/>
        </authorList>
    </citation>
    <scope>NUCLEOTIDE SEQUENCE [LARGE SCALE GENOMIC DNA]</scope>
    <source>
        <strain evidence="2">DSM 17071</strain>
    </source>
</reference>
<dbReference type="Pfam" id="PF06037">
    <property type="entry name" value="DUF922"/>
    <property type="match status" value="1"/>
</dbReference>
<sequence length="178" mass="21399">MKWIFLACFLISNAVFGQKIYWSENVKLNWSNFKSKINNQRGDNVVAYTNCGWIYSYVKSSNPKVPVKIEIRTVFNEDKSWKDVKRINDYVLLHEQKHFDVAEVYARKLRKEISEKIKTSSDFDKYFKTIYNRILNEYQDFQRKYDGETRNGMLEDKQSEYNRIIAEELENYKSYTSS</sequence>
<evidence type="ECO:0000313" key="2">
    <source>
        <dbReference type="Proteomes" id="UP000198869"/>
    </source>
</evidence>
<evidence type="ECO:0008006" key="3">
    <source>
        <dbReference type="Google" id="ProtNLM"/>
    </source>
</evidence>
<dbReference type="RefSeq" id="WP_089855186.1">
    <property type="nucleotide sequence ID" value="NZ_FNDW01000002.1"/>
</dbReference>
<name>A0A1G8FLS8_9FLAO</name>
<dbReference type="STRING" id="311334.SAMN05421846_102195"/>
<organism evidence="1 2">
    <name type="scientific">Chryseobacterium taeanense</name>
    <dbReference type="NCBI Taxonomy" id="311334"/>
    <lineage>
        <taxon>Bacteria</taxon>
        <taxon>Pseudomonadati</taxon>
        <taxon>Bacteroidota</taxon>
        <taxon>Flavobacteriia</taxon>
        <taxon>Flavobacteriales</taxon>
        <taxon>Weeksellaceae</taxon>
        <taxon>Chryseobacterium group</taxon>
        <taxon>Chryseobacterium</taxon>
    </lineage>
</organism>
<keyword evidence="2" id="KW-1185">Reference proteome</keyword>
<dbReference type="InterPro" id="IPR010321">
    <property type="entry name" value="DUF922"/>
</dbReference>
<protein>
    <recommendedName>
        <fullName evidence="3">DUF922 domain-containing protein</fullName>
    </recommendedName>
</protein>
<accession>A0A1G8FLS8</accession>
<dbReference type="OrthoDB" id="5431540at2"/>
<proteinExistence type="predicted"/>
<evidence type="ECO:0000313" key="1">
    <source>
        <dbReference type="EMBL" id="SDH83123.1"/>
    </source>
</evidence>
<dbReference type="Proteomes" id="UP000198869">
    <property type="component" value="Unassembled WGS sequence"/>
</dbReference>